<evidence type="ECO:0000259" key="5">
    <source>
        <dbReference type="Pfam" id="PF00205"/>
    </source>
</evidence>
<dbReference type="GO" id="GO:0000287">
    <property type="term" value="F:magnesium ion binding"/>
    <property type="evidence" value="ECO:0007669"/>
    <property type="project" value="InterPro"/>
</dbReference>
<evidence type="ECO:0000256" key="2">
    <source>
        <dbReference type="ARBA" id="ARBA00007812"/>
    </source>
</evidence>
<comment type="similarity">
    <text evidence="2 4">Belongs to the TPP enzyme family.</text>
</comment>
<dbReference type="InterPro" id="IPR012000">
    <property type="entry name" value="Thiamin_PyroP_enz_cen_dom"/>
</dbReference>
<dbReference type="SUPFAM" id="SSF52518">
    <property type="entry name" value="Thiamin diphosphate-binding fold (THDP-binding)"/>
    <property type="match status" value="2"/>
</dbReference>
<sequence length="534" mass="56826">MSMSCGAATMGLLAQYGIDTVFGIPGVHTLDFCSGLGEDSSIQHIQVRNEQGAGFMAEGYARATGKPAVALVISGPGVTNAATAIGQSWADSLPVLLLSAEPASHTLGKGWGVLHEITEQKAVTAPLTALSATAHRPEDVPELLAQAFSIFSSARPRPVHISIPTDVQAATTDGDWTAVELPVRPHPDHDQVTRAADLLADAQNPLIMVGGGSHEASTEIQQLCEQLNAIVISSTSGKGIVPDDHPLSLGGATVRPEVHRMVPNADVVVAIGTEISETDSFVERLDIRGKLIRIDLDPRKINDLYPADVGIVADAAPTVAALIKALKKHSPRARQKDSEALVTNIRNQIKSQLTPSEQQHCKLLSALRDSIPRDTILAGDVCQLVYTGAFAMPVYNPRSWFYPAGYCTLGAALPNAIGAMQALPDRPIVALVGDGGFMFTVQELITAAELKLPLPIVLWDNGGLKQIQDDMDRGGIPRVGVDGINPDFSLLARSMHCHAEEPSSISDFQRAIQTALAADRPTLITVREDSEWLL</sequence>
<evidence type="ECO:0000259" key="7">
    <source>
        <dbReference type="Pfam" id="PF02776"/>
    </source>
</evidence>
<feature type="domain" description="Thiamine pyrophosphate enzyme central" evidence="5">
    <location>
        <begin position="192"/>
        <end position="322"/>
    </location>
</feature>
<evidence type="ECO:0000256" key="4">
    <source>
        <dbReference type="RuleBase" id="RU362132"/>
    </source>
</evidence>
<dbReference type="GO" id="GO:0009099">
    <property type="term" value="P:L-valine biosynthetic process"/>
    <property type="evidence" value="ECO:0007669"/>
    <property type="project" value="TreeGrafter"/>
</dbReference>
<dbReference type="CDD" id="cd00568">
    <property type="entry name" value="TPP_enzymes"/>
    <property type="match status" value="1"/>
</dbReference>
<accession>A0A381YD81</accession>
<dbReference type="Gene3D" id="3.40.50.970">
    <property type="match status" value="2"/>
</dbReference>
<dbReference type="SUPFAM" id="SSF52467">
    <property type="entry name" value="DHS-like NAD/FAD-binding domain"/>
    <property type="match status" value="1"/>
</dbReference>
<dbReference type="PROSITE" id="PS00187">
    <property type="entry name" value="TPP_ENZYMES"/>
    <property type="match status" value="1"/>
</dbReference>
<dbReference type="InterPro" id="IPR029061">
    <property type="entry name" value="THDP-binding"/>
</dbReference>
<dbReference type="PANTHER" id="PTHR18968">
    <property type="entry name" value="THIAMINE PYROPHOSPHATE ENZYMES"/>
    <property type="match status" value="1"/>
</dbReference>
<evidence type="ECO:0000259" key="6">
    <source>
        <dbReference type="Pfam" id="PF02775"/>
    </source>
</evidence>
<dbReference type="AlphaFoldDB" id="A0A381YD81"/>
<organism evidence="8">
    <name type="scientific">marine metagenome</name>
    <dbReference type="NCBI Taxonomy" id="408172"/>
    <lineage>
        <taxon>unclassified sequences</taxon>
        <taxon>metagenomes</taxon>
        <taxon>ecological metagenomes</taxon>
    </lineage>
</organism>
<dbReference type="Pfam" id="PF00205">
    <property type="entry name" value="TPP_enzyme_M"/>
    <property type="match status" value="1"/>
</dbReference>
<dbReference type="GO" id="GO:0005948">
    <property type="term" value="C:acetolactate synthase complex"/>
    <property type="evidence" value="ECO:0007669"/>
    <property type="project" value="TreeGrafter"/>
</dbReference>
<dbReference type="GO" id="GO:0050660">
    <property type="term" value="F:flavin adenine dinucleotide binding"/>
    <property type="evidence" value="ECO:0007669"/>
    <property type="project" value="TreeGrafter"/>
</dbReference>
<dbReference type="InterPro" id="IPR000399">
    <property type="entry name" value="TPP-bd_CS"/>
</dbReference>
<name>A0A381YD81_9ZZZZ</name>
<feature type="domain" description="Thiamine pyrophosphate enzyme TPP-binding" evidence="6">
    <location>
        <begin position="388"/>
        <end position="526"/>
    </location>
</feature>
<proteinExistence type="inferred from homology"/>
<evidence type="ECO:0000313" key="8">
    <source>
        <dbReference type="EMBL" id="SVA74964.1"/>
    </source>
</evidence>
<reference evidence="8" key="1">
    <citation type="submission" date="2018-05" db="EMBL/GenBank/DDBJ databases">
        <authorList>
            <person name="Lanie J.A."/>
            <person name="Ng W.-L."/>
            <person name="Kazmierczak K.M."/>
            <person name="Andrzejewski T.M."/>
            <person name="Davidsen T.M."/>
            <person name="Wayne K.J."/>
            <person name="Tettelin H."/>
            <person name="Glass J.I."/>
            <person name="Rusch D."/>
            <person name="Podicherti R."/>
            <person name="Tsui H.-C.T."/>
            <person name="Winkler M.E."/>
        </authorList>
    </citation>
    <scope>NUCLEOTIDE SEQUENCE</scope>
</reference>
<dbReference type="GO" id="GO:0009097">
    <property type="term" value="P:isoleucine biosynthetic process"/>
    <property type="evidence" value="ECO:0007669"/>
    <property type="project" value="TreeGrafter"/>
</dbReference>
<dbReference type="PANTHER" id="PTHR18968:SF13">
    <property type="entry name" value="ACETOLACTATE SYNTHASE CATALYTIC SUBUNIT, MITOCHONDRIAL"/>
    <property type="match status" value="1"/>
</dbReference>
<dbReference type="Pfam" id="PF02775">
    <property type="entry name" value="TPP_enzyme_C"/>
    <property type="match status" value="1"/>
</dbReference>
<protein>
    <recommendedName>
        <fullName evidence="9">Decarboxylase</fullName>
    </recommendedName>
</protein>
<evidence type="ECO:0008006" key="9">
    <source>
        <dbReference type="Google" id="ProtNLM"/>
    </source>
</evidence>
<feature type="domain" description="Thiamine pyrophosphate enzyme N-terminal TPP-binding" evidence="7">
    <location>
        <begin position="4"/>
        <end position="111"/>
    </location>
</feature>
<dbReference type="InterPro" id="IPR029035">
    <property type="entry name" value="DHS-like_NAD/FAD-binding_dom"/>
</dbReference>
<dbReference type="Pfam" id="PF02776">
    <property type="entry name" value="TPP_enzyme_N"/>
    <property type="match status" value="1"/>
</dbReference>
<evidence type="ECO:0000256" key="1">
    <source>
        <dbReference type="ARBA" id="ARBA00001964"/>
    </source>
</evidence>
<gene>
    <name evidence="8" type="ORF">METZ01_LOCUS127818</name>
</gene>
<dbReference type="FunFam" id="3.40.50.970:FF:000007">
    <property type="entry name" value="Acetolactate synthase"/>
    <property type="match status" value="1"/>
</dbReference>
<dbReference type="InterPro" id="IPR012001">
    <property type="entry name" value="Thiamin_PyroP_enz_TPP-bd_dom"/>
</dbReference>
<dbReference type="EMBL" id="UINC01017953">
    <property type="protein sequence ID" value="SVA74964.1"/>
    <property type="molecule type" value="Genomic_DNA"/>
</dbReference>
<dbReference type="InterPro" id="IPR045229">
    <property type="entry name" value="TPP_enz"/>
</dbReference>
<dbReference type="Gene3D" id="3.40.50.1220">
    <property type="entry name" value="TPP-binding domain"/>
    <property type="match status" value="1"/>
</dbReference>
<dbReference type="GO" id="GO:0030976">
    <property type="term" value="F:thiamine pyrophosphate binding"/>
    <property type="evidence" value="ECO:0007669"/>
    <property type="project" value="InterPro"/>
</dbReference>
<dbReference type="InterPro" id="IPR011766">
    <property type="entry name" value="TPP_enzyme_TPP-bd"/>
</dbReference>
<comment type="cofactor">
    <cofactor evidence="1">
        <name>thiamine diphosphate</name>
        <dbReference type="ChEBI" id="CHEBI:58937"/>
    </cofactor>
</comment>
<dbReference type="NCBIfam" id="NF005712">
    <property type="entry name" value="PRK07524.1"/>
    <property type="match status" value="1"/>
</dbReference>
<keyword evidence="3 4" id="KW-0786">Thiamine pyrophosphate</keyword>
<dbReference type="GO" id="GO:0003984">
    <property type="term" value="F:acetolactate synthase activity"/>
    <property type="evidence" value="ECO:0007669"/>
    <property type="project" value="TreeGrafter"/>
</dbReference>
<dbReference type="CDD" id="cd07035">
    <property type="entry name" value="TPP_PYR_POX_like"/>
    <property type="match status" value="1"/>
</dbReference>
<evidence type="ECO:0000256" key="3">
    <source>
        <dbReference type="ARBA" id="ARBA00023052"/>
    </source>
</evidence>